<dbReference type="Proteomes" id="UP000286235">
    <property type="component" value="Unassembled WGS sequence"/>
</dbReference>
<proteinExistence type="predicted"/>
<name>A0A420VI60_9BACI</name>
<accession>A0A420VI60</accession>
<dbReference type="EMBL" id="AZRV01000011">
    <property type="protein sequence ID" value="RKO63240.1"/>
    <property type="molecule type" value="Genomic_DNA"/>
</dbReference>
<organism evidence="1 2">
    <name type="scientific">Caldibacillus debilis GB1</name>
    <dbReference type="NCBI Taxonomy" id="1339248"/>
    <lineage>
        <taxon>Bacteria</taxon>
        <taxon>Bacillati</taxon>
        <taxon>Bacillota</taxon>
        <taxon>Bacilli</taxon>
        <taxon>Bacillales</taxon>
        <taxon>Bacillaceae</taxon>
        <taxon>Caldibacillus</taxon>
    </lineage>
</organism>
<keyword evidence="2" id="KW-1185">Reference proteome</keyword>
<sequence length="67" mass="7727">MVGRPINLTAHDIKLITAVLELNLEIAKKHLRKNTNDHETLKIWANMLNLRDRLLDSLSDDERGPNQ</sequence>
<gene>
    <name evidence="1" type="ORF">Cdeb_00332</name>
</gene>
<dbReference type="AlphaFoldDB" id="A0A420VI60"/>
<evidence type="ECO:0000313" key="2">
    <source>
        <dbReference type="Proteomes" id="UP000286235"/>
    </source>
</evidence>
<reference evidence="1 2" key="1">
    <citation type="submission" date="2013-12" db="EMBL/GenBank/DDBJ databases">
        <title>Genome and proteome characterization of Caldibacillus debilis GB1 derived from a cellulolytic aero-tolerant co-culture.</title>
        <authorList>
            <person name="Wushke S.T."/>
            <person name="Zhang X."/>
            <person name="Fristensky B."/>
            <person name="Wilkins J.A."/>
            <person name="Levin D.B."/>
            <person name="Sparling R."/>
        </authorList>
    </citation>
    <scope>NUCLEOTIDE SEQUENCE [LARGE SCALE GENOMIC DNA]</scope>
    <source>
        <strain evidence="1 2">GB1</strain>
    </source>
</reference>
<comment type="caution">
    <text evidence="1">The sequence shown here is derived from an EMBL/GenBank/DDBJ whole genome shotgun (WGS) entry which is preliminary data.</text>
</comment>
<protein>
    <submittedName>
        <fullName evidence="1">Uncharacterized protein</fullName>
    </submittedName>
</protein>
<evidence type="ECO:0000313" key="1">
    <source>
        <dbReference type="EMBL" id="RKO63240.1"/>
    </source>
</evidence>